<organism evidence="1 2">
    <name type="scientific">Fulvivirga imtechensis AK7</name>
    <dbReference type="NCBI Taxonomy" id="1237149"/>
    <lineage>
        <taxon>Bacteria</taxon>
        <taxon>Pseudomonadati</taxon>
        <taxon>Bacteroidota</taxon>
        <taxon>Cytophagia</taxon>
        <taxon>Cytophagales</taxon>
        <taxon>Fulvivirgaceae</taxon>
        <taxon>Fulvivirga</taxon>
    </lineage>
</organism>
<comment type="caution">
    <text evidence="1">The sequence shown here is derived from an EMBL/GenBank/DDBJ whole genome shotgun (WGS) entry which is preliminary data.</text>
</comment>
<name>L8JK74_9BACT</name>
<sequence length="37" mass="4311">MTLPFFVNKMKKNRRQDAQLLHRLLNPALPNFGSSVK</sequence>
<gene>
    <name evidence="1" type="ORF">C900_05175</name>
</gene>
<reference evidence="1 2" key="1">
    <citation type="submission" date="2012-12" db="EMBL/GenBank/DDBJ databases">
        <title>Genome assembly of Fulvivirga imtechensis AK7.</title>
        <authorList>
            <person name="Nupur N."/>
            <person name="Khatri I."/>
            <person name="Kumar R."/>
            <person name="Subramanian S."/>
            <person name="Pinnaka A."/>
        </authorList>
    </citation>
    <scope>NUCLEOTIDE SEQUENCE [LARGE SCALE GENOMIC DNA]</scope>
    <source>
        <strain evidence="1 2">AK7</strain>
    </source>
</reference>
<protein>
    <submittedName>
        <fullName evidence="1">Uncharacterized protein</fullName>
    </submittedName>
</protein>
<dbReference type="STRING" id="1237149.C900_05175"/>
<evidence type="ECO:0000313" key="1">
    <source>
        <dbReference type="EMBL" id="ELR69291.1"/>
    </source>
</evidence>
<proteinExistence type="predicted"/>
<dbReference type="Proteomes" id="UP000011135">
    <property type="component" value="Unassembled WGS sequence"/>
</dbReference>
<dbReference type="AlphaFoldDB" id="L8JK74"/>
<accession>L8JK74</accession>
<keyword evidence="2" id="KW-1185">Reference proteome</keyword>
<dbReference type="EMBL" id="AMZN01000078">
    <property type="protein sequence ID" value="ELR69291.1"/>
    <property type="molecule type" value="Genomic_DNA"/>
</dbReference>
<evidence type="ECO:0000313" key="2">
    <source>
        <dbReference type="Proteomes" id="UP000011135"/>
    </source>
</evidence>